<reference evidence="1 2" key="1">
    <citation type="journal article" date="2014" name="Agronomy (Basel)">
        <title>A Draft Genome Sequence for Ensete ventricosum, the Drought-Tolerant Tree Against Hunger.</title>
        <authorList>
            <person name="Harrison J."/>
            <person name="Moore K.A."/>
            <person name="Paszkiewicz K."/>
            <person name="Jones T."/>
            <person name="Grant M."/>
            <person name="Ambacheew D."/>
            <person name="Muzemil S."/>
            <person name="Studholme D.J."/>
        </authorList>
    </citation>
    <scope>NUCLEOTIDE SEQUENCE [LARGE SCALE GENOMIC DNA]</scope>
</reference>
<evidence type="ECO:0000313" key="2">
    <source>
        <dbReference type="Proteomes" id="UP000287651"/>
    </source>
</evidence>
<gene>
    <name evidence="1" type="ORF">B296_00042930</name>
</gene>
<name>A0A426WZL9_ENSVE</name>
<protein>
    <submittedName>
        <fullName evidence="1">Uncharacterized protein</fullName>
    </submittedName>
</protein>
<comment type="caution">
    <text evidence="1">The sequence shown here is derived from an EMBL/GenBank/DDBJ whole genome shotgun (WGS) entry which is preliminary data.</text>
</comment>
<dbReference type="Proteomes" id="UP000287651">
    <property type="component" value="Unassembled WGS sequence"/>
</dbReference>
<evidence type="ECO:0000313" key="1">
    <source>
        <dbReference type="EMBL" id="RRT32669.1"/>
    </source>
</evidence>
<dbReference type="EMBL" id="AMZH03031033">
    <property type="protein sequence ID" value="RRT32669.1"/>
    <property type="molecule type" value="Genomic_DNA"/>
</dbReference>
<dbReference type="AlphaFoldDB" id="A0A426WZL9"/>
<organism evidence="1 2">
    <name type="scientific">Ensete ventricosum</name>
    <name type="common">Abyssinian banana</name>
    <name type="synonym">Musa ensete</name>
    <dbReference type="NCBI Taxonomy" id="4639"/>
    <lineage>
        <taxon>Eukaryota</taxon>
        <taxon>Viridiplantae</taxon>
        <taxon>Streptophyta</taxon>
        <taxon>Embryophyta</taxon>
        <taxon>Tracheophyta</taxon>
        <taxon>Spermatophyta</taxon>
        <taxon>Magnoliopsida</taxon>
        <taxon>Liliopsida</taxon>
        <taxon>Zingiberales</taxon>
        <taxon>Musaceae</taxon>
        <taxon>Ensete</taxon>
    </lineage>
</organism>
<sequence>MGARREFAKGWLRFGQCCQVLVLSGARRVFAGRMLEICWEFVEGNRELVENSLEVCRELTGSSPEEWWEFAEGNRELIGGSSKRCQEFTEEMIGQ</sequence>
<accession>A0A426WZL9</accession>
<proteinExistence type="predicted"/>